<evidence type="ECO:0000256" key="1">
    <source>
        <dbReference type="SAM" id="MobiDB-lite"/>
    </source>
</evidence>
<feature type="region of interest" description="Disordered" evidence="1">
    <location>
        <begin position="65"/>
        <end position="100"/>
    </location>
</feature>
<protein>
    <submittedName>
        <fullName evidence="2">Uncharacterized protein</fullName>
    </submittedName>
</protein>
<feature type="region of interest" description="Disordered" evidence="1">
    <location>
        <begin position="1"/>
        <end position="45"/>
    </location>
</feature>
<reference evidence="3" key="2">
    <citation type="journal article" date="2009" name="Genome Res.">
        <title>Comparative genomic analyses of the human fungal pathogens Coccidioides and their relatives.</title>
        <authorList>
            <person name="Sharpton T.J."/>
            <person name="Stajich J.E."/>
            <person name="Rounsley S.D."/>
            <person name="Gardner M.J."/>
            <person name="Wortman J.R."/>
            <person name="Jordar V.S."/>
            <person name="Maiti R."/>
            <person name="Kodira C.D."/>
            <person name="Neafsey D.E."/>
            <person name="Zeng Q."/>
            <person name="Hung C.-Y."/>
            <person name="McMahan C."/>
            <person name="Muszewska A."/>
            <person name="Grynberg M."/>
            <person name="Mandel M.A."/>
            <person name="Kellner E.M."/>
            <person name="Barker B.M."/>
            <person name="Galgiani J.N."/>
            <person name="Orbach M.J."/>
            <person name="Kirkland T.N."/>
            <person name="Cole G.T."/>
            <person name="Henn M.R."/>
            <person name="Birren B.W."/>
            <person name="Taylor J.W."/>
        </authorList>
    </citation>
    <scope>NUCLEOTIDE SEQUENCE [LARGE SCALE GENOMIC DNA]</scope>
    <source>
        <strain evidence="3">RMSCC 3488</strain>
    </source>
</reference>
<feature type="compositionally biased region" description="Basic and acidic residues" evidence="1">
    <location>
        <begin position="86"/>
        <end position="100"/>
    </location>
</feature>
<proteinExistence type="predicted"/>
<reference evidence="3" key="3">
    <citation type="journal article" date="2010" name="Genome Res.">
        <title>Population genomic sequencing of Coccidioides fungi reveals recent hybridization and transposon control.</title>
        <authorList>
            <person name="Neafsey D.E."/>
            <person name="Barker B.M."/>
            <person name="Sharpton T.J."/>
            <person name="Stajich J.E."/>
            <person name="Park D.J."/>
            <person name="Whiston E."/>
            <person name="Hung C.-Y."/>
            <person name="McMahan C."/>
            <person name="White J."/>
            <person name="Sykes S."/>
            <person name="Heiman D."/>
            <person name="Young S."/>
            <person name="Zeng Q."/>
            <person name="Abouelleil A."/>
            <person name="Aftuck L."/>
            <person name="Bessette D."/>
            <person name="Brown A."/>
            <person name="FitzGerald M."/>
            <person name="Lui A."/>
            <person name="Macdonald J.P."/>
            <person name="Priest M."/>
            <person name="Orbach M.J."/>
            <person name="Galgiani J.N."/>
            <person name="Kirkland T.N."/>
            <person name="Cole G.T."/>
            <person name="Birren B.W."/>
            <person name="Henn M.R."/>
            <person name="Taylor J.W."/>
            <person name="Rounsley S.D."/>
        </authorList>
    </citation>
    <scope>NUCLEOTIDE SEQUENCE [LARGE SCALE GENOMIC DNA]</scope>
    <source>
        <strain evidence="3">RMSCC 3488</strain>
    </source>
</reference>
<dbReference type="AlphaFoldDB" id="A0A0J6I6U6"/>
<reference evidence="2 3" key="1">
    <citation type="submission" date="2007-06" db="EMBL/GenBank/DDBJ databases">
        <title>The Genome Sequence of Coccidioides posadasii RMSCC_3488.</title>
        <authorList>
            <consortium name="Coccidioides Genome Resources Consortium"/>
            <consortium name="The Broad Institute Genome Sequencing Platform"/>
            <person name="Henn M.R."/>
            <person name="Sykes S."/>
            <person name="Young S."/>
            <person name="Jaffe D."/>
            <person name="Berlin A."/>
            <person name="Alvarez P."/>
            <person name="Butler J."/>
            <person name="Gnerre S."/>
            <person name="Grabherr M."/>
            <person name="Mauceli E."/>
            <person name="Brockman W."/>
            <person name="Kodira C."/>
            <person name="Alvarado L."/>
            <person name="Zeng Q."/>
            <person name="Crawford M."/>
            <person name="Antoine C."/>
            <person name="Devon K."/>
            <person name="Galgiani J."/>
            <person name="Orsborn K."/>
            <person name="Lewis M.L."/>
            <person name="Nusbaum C."/>
            <person name="Galagan J."/>
            <person name="Birren B."/>
        </authorList>
    </citation>
    <scope>NUCLEOTIDE SEQUENCE [LARGE SCALE GENOMIC DNA]</scope>
    <source>
        <strain evidence="2 3">RMSCC 3488</strain>
    </source>
</reference>
<evidence type="ECO:0000313" key="3">
    <source>
        <dbReference type="Proteomes" id="UP000054567"/>
    </source>
</evidence>
<dbReference type="VEuPathDB" id="FungiDB:CPAG_03482"/>
<accession>A0A0J6I6U6</accession>
<evidence type="ECO:0000313" key="2">
    <source>
        <dbReference type="EMBL" id="KMM67147.1"/>
    </source>
</evidence>
<gene>
    <name evidence="2" type="ORF">CPAG_03482</name>
</gene>
<sequence>MRAGSTPAARIGERESVDNTAGPGLHTHARQPEYAGKHNLGTETLHDSQTGSIISSVHGVLPKTDQATECGSSRGTPLRNNVAPEPRSRLRSKEFGLRAS</sequence>
<dbReference type="Proteomes" id="UP000054567">
    <property type="component" value="Unassembled WGS sequence"/>
</dbReference>
<organism evidence="2 3">
    <name type="scientific">Coccidioides posadasii RMSCC 3488</name>
    <dbReference type="NCBI Taxonomy" id="454284"/>
    <lineage>
        <taxon>Eukaryota</taxon>
        <taxon>Fungi</taxon>
        <taxon>Dikarya</taxon>
        <taxon>Ascomycota</taxon>
        <taxon>Pezizomycotina</taxon>
        <taxon>Eurotiomycetes</taxon>
        <taxon>Eurotiomycetidae</taxon>
        <taxon>Onygenales</taxon>
        <taxon>Onygenaceae</taxon>
        <taxon>Coccidioides</taxon>
    </lineage>
</organism>
<dbReference type="EMBL" id="DS268110">
    <property type="protein sequence ID" value="KMM67147.1"/>
    <property type="molecule type" value="Genomic_DNA"/>
</dbReference>
<name>A0A0J6I6U6_COCPO</name>
<feature type="compositionally biased region" description="Polar residues" evidence="1">
    <location>
        <begin position="65"/>
        <end position="79"/>
    </location>
</feature>